<dbReference type="PIRSF" id="PIRSF017617">
    <property type="entry name" value="Thr_aldolase"/>
    <property type="match status" value="1"/>
</dbReference>
<feature type="modified residue" description="N6-(pyridoxal phosphate)lysine" evidence="5">
    <location>
        <position position="203"/>
    </location>
</feature>
<evidence type="ECO:0000256" key="1">
    <source>
        <dbReference type="ARBA" id="ARBA00001933"/>
    </source>
</evidence>
<accession>A0A927MLA8</accession>
<dbReference type="NCBIfam" id="NF041359">
    <property type="entry name" value="GntG_guanitoxin"/>
    <property type="match status" value="1"/>
</dbReference>
<evidence type="ECO:0000256" key="5">
    <source>
        <dbReference type="PIRSR" id="PIRSR017617-1"/>
    </source>
</evidence>
<dbReference type="EMBL" id="JADBEL010000037">
    <property type="protein sequence ID" value="MBE1556820.1"/>
    <property type="molecule type" value="Genomic_DNA"/>
</dbReference>
<evidence type="ECO:0000256" key="4">
    <source>
        <dbReference type="ARBA" id="ARBA00023239"/>
    </source>
</evidence>
<dbReference type="PANTHER" id="PTHR48097">
    <property type="entry name" value="L-THREONINE ALDOLASE-RELATED"/>
    <property type="match status" value="1"/>
</dbReference>
<protein>
    <submittedName>
        <fullName evidence="7">Threonine aldolase</fullName>
        <ecNumber evidence="7">4.1.2.5</ecNumber>
    </submittedName>
</protein>
<dbReference type="FunFam" id="3.90.1150.10:FF:000041">
    <property type="entry name" value="Low-specificity L-threonine aldolase"/>
    <property type="match status" value="1"/>
</dbReference>
<keyword evidence="8" id="KW-1185">Reference proteome</keyword>
<dbReference type="Proteomes" id="UP000658225">
    <property type="component" value="Unassembled WGS sequence"/>
</dbReference>
<comment type="similarity">
    <text evidence="2">Belongs to the threonine aldolase family.</text>
</comment>
<evidence type="ECO:0000256" key="2">
    <source>
        <dbReference type="ARBA" id="ARBA00006966"/>
    </source>
</evidence>
<comment type="caution">
    <text evidence="7">The sequence shown here is derived from an EMBL/GenBank/DDBJ whole genome shotgun (WGS) entry which is preliminary data.</text>
</comment>
<dbReference type="Gene3D" id="3.40.640.10">
    <property type="entry name" value="Type I PLP-dependent aspartate aminotransferase-like (Major domain)"/>
    <property type="match status" value="1"/>
</dbReference>
<dbReference type="InterPro" id="IPR015424">
    <property type="entry name" value="PyrdxlP-dep_Trfase"/>
</dbReference>
<dbReference type="GO" id="GO:0008732">
    <property type="term" value="F:L-allo-threonine aldolase activity"/>
    <property type="evidence" value="ECO:0007669"/>
    <property type="project" value="TreeGrafter"/>
</dbReference>
<dbReference type="InterPro" id="IPR023603">
    <property type="entry name" value="Low_specificity_L-TA-like"/>
</dbReference>
<dbReference type="AlphaFoldDB" id="A0A927MLA8"/>
<dbReference type="EC" id="4.1.2.5" evidence="7"/>
<keyword evidence="3" id="KW-0663">Pyridoxal phosphate</keyword>
<reference evidence="7" key="1">
    <citation type="submission" date="2020-10" db="EMBL/GenBank/DDBJ databases">
        <title>Genomic Encyclopedia of Type Strains, Phase IV (KMG-IV): sequencing the most valuable type-strain genomes for metagenomic binning, comparative biology and taxonomic classification.</title>
        <authorList>
            <person name="Goeker M."/>
        </authorList>
    </citation>
    <scope>NUCLEOTIDE SEQUENCE</scope>
    <source>
        <strain evidence="7">DSM 13886</strain>
    </source>
</reference>
<dbReference type="Gene3D" id="3.90.1150.10">
    <property type="entry name" value="Aspartate Aminotransferase, domain 1"/>
    <property type="match status" value="1"/>
</dbReference>
<dbReference type="InterPro" id="IPR001597">
    <property type="entry name" value="ArAA_b-elim_lyase/Thr_aldolase"/>
</dbReference>
<comment type="cofactor">
    <cofactor evidence="1">
        <name>pyridoxal 5'-phosphate</name>
        <dbReference type="ChEBI" id="CHEBI:597326"/>
    </cofactor>
</comment>
<dbReference type="SUPFAM" id="SSF53383">
    <property type="entry name" value="PLP-dependent transferases"/>
    <property type="match status" value="1"/>
</dbReference>
<dbReference type="GO" id="GO:0006567">
    <property type="term" value="P:L-threonine catabolic process"/>
    <property type="evidence" value="ECO:0007669"/>
    <property type="project" value="TreeGrafter"/>
</dbReference>
<evidence type="ECO:0000313" key="7">
    <source>
        <dbReference type="EMBL" id="MBE1556820.1"/>
    </source>
</evidence>
<dbReference type="GO" id="GO:0006545">
    <property type="term" value="P:glycine biosynthetic process"/>
    <property type="evidence" value="ECO:0007669"/>
    <property type="project" value="TreeGrafter"/>
</dbReference>
<evidence type="ECO:0000256" key="3">
    <source>
        <dbReference type="ARBA" id="ARBA00022898"/>
    </source>
</evidence>
<proteinExistence type="inferred from homology"/>
<dbReference type="FunFam" id="3.40.640.10:FF:000030">
    <property type="entry name" value="Low-specificity L-threonine aldolase"/>
    <property type="match status" value="1"/>
</dbReference>
<evidence type="ECO:0000259" key="6">
    <source>
        <dbReference type="Pfam" id="PF01212"/>
    </source>
</evidence>
<keyword evidence="4 7" id="KW-0456">Lyase</keyword>
<evidence type="ECO:0000313" key="8">
    <source>
        <dbReference type="Proteomes" id="UP000658225"/>
    </source>
</evidence>
<dbReference type="GO" id="GO:0005829">
    <property type="term" value="C:cytosol"/>
    <property type="evidence" value="ECO:0007669"/>
    <property type="project" value="TreeGrafter"/>
</dbReference>
<sequence>MVIELRSDTFTLPTKEMLEAVNPNYLGDDIYGEDSYVLELERKAAEIFDKEASILFPSGTMANLTAIMAHSPRGSKVIVGNESDIYIYEAGGASVCGGIIYEPINTQEDGRLLVQDIERAIPLNKEDPQFSLPSLICIENPHNRMGGRILPLSYLKEMSEYARSKELPIHMDGARIFNASQALNVEPRVISEHVDSLQFCLSKGLSAPIGSMLVGNKDFILKARRIRKMLGGGMRQAGIIARPGIVALNNMVSRLKKDHENAEKFGIGLSKIPGIECNVEKIETNIVFFRVIDERYSLIEFIKLAKYNNLNIDELGYGRIRAVTHSGIDSEDIEQALTIIKKIMK</sequence>
<dbReference type="PANTHER" id="PTHR48097:SF9">
    <property type="entry name" value="L-THREONINE ALDOLASE"/>
    <property type="match status" value="1"/>
</dbReference>
<name>A0A927MLA8_9BACL</name>
<feature type="domain" description="Aromatic amino acid beta-eliminating lyase/threonine aldolase" evidence="6">
    <location>
        <begin position="4"/>
        <end position="290"/>
    </location>
</feature>
<dbReference type="Pfam" id="PF01212">
    <property type="entry name" value="Beta_elim_lyase"/>
    <property type="match status" value="1"/>
</dbReference>
<dbReference type="InterPro" id="IPR015422">
    <property type="entry name" value="PyrdxlP-dep_Trfase_small"/>
</dbReference>
<dbReference type="InterPro" id="IPR015421">
    <property type="entry name" value="PyrdxlP-dep_Trfase_major"/>
</dbReference>
<organism evidence="7 8">
    <name type="scientific">Sporosarcina limicola</name>
    <dbReference type="NCBI Taxonomy" id="34101"/>
    <lineage>
        <taxon>Bacteria</taxon>
        <taxon>Bacillati</taxon>
        <taxon>Bacillota</taxon>
        <taxon>Bacilli</taxon>
        <taxon>Bacillales</taxon>
        <taxon>Caryophanaceae</taxon>
        <taxon>Sporosarcina</taxon>
    </lineage>
</organism>
<gene>
    <name evidence="7" type="ORF">H4683_003946</name>
</gene>